<keyword evidence="3" id="KW-1185">Reference proteome</keyword>
<dbReference type="AlphaFoldDB" id="A0AAD4F9H4"/>
<protein>
    <submittedName>
        <fullName evidence="2">Uncharacterized protein</fullName>
    </submittedName>
</protein>
<accession>A0AAD4F9H4</accession>
<feature type="region of interest" description="Disordered" evidence="1">
    <location>
        <begin position="250"/>
        <end position="300"/>
    </location>
</feature>
<gene>
    <name evidence="2" type="ORF">NEMBOFW57_004408</name>
</gene>
<organism evidence="2 3">
    <name type="scientific">Staphylotrichum longicolle</name>
    <dbReference type="NCBI Taxonomy" id="669026"/>
    <lineage>
        <taxon>Eukaryota</taxon>
        <taxon>Fungi</taxon>
        <taxon>Dikarya</taxon>
        <taxon>Ascomycota</taxon>
        <taxon>Pezizomycotina</taxon>
        <taxon>Sordariomycetes</taxon>
        <taxon>Sordariomycetidae</taxon>
        <taxon>Sordariales</taxon>
        <taxon>Chaetomiaceae</taxon>
        <taxon>Staphylotrichum</taxon>
    </lineage>
</organism>
<reference evidence="2" key="1">
    <citation type="submission" date="2023-02" db="EMBL/GenBank/DDBJ databases">
        <authorList>
            <person name="Palmer J.M."/>
        </authorList>
    </citation>
    <scope>NUCLEOTIDE SEQUENCE</scope>
    <source>
        <strain evidence="2">FW57</strain>
    </source>
</reference>
<name>A0AAD4F9H4_9PEZI</name>
<evidence type="ECO:0000313" key="3">
    <source>
        <dbReference type="Proteomes" id="UP001197093"/>
    </source>
</evidence>
<feature type="region of interest" description="Disordered" evidence="1">
    <location>
        <begin position="81"/>
        <end position="103"/>
    </location>
</feature>
<evidence type="ECO:0000256" key="1">
    <source>
        <dbReference type="SAM" id="MobiDB-lite"/>
    </source>
</evidence>
<dbReference type="Proteomes" id="UP001197093">
    <property type="component" value="Unassembled WGS sequence"/>
</dbReference>
<dbReference type="EMBL" id="JAHCVI010000001">
    <property type="protein sequence ID" value="KAG7294337.1"/>
    <property type="molecule type" value="Genomic_DNA"/>
</dbReference>
<feature type="compositionally biased region" description="Basic and acidic residues" evidence="1">
    <location>
        <begin position="271"/>
        <end position="286"/>
    </location>
</feature>
<sequence>MGANVNPYEIEHLIRNLRPSAQGYGQSPYYGYYGHAPRYAPSVTGSELLGSDDSSQCDDARSEFTTASTARSDAYTIRSATPPSIFSRRDDDQSSVGGSTEPPLGDEQLLFAHQVQLPNPIPPHPGQVLWCEFSDLIECKAVFALDDVHSWIQHHVLHLGDRFPPQLMCWFCDSGHAPFVAQHPSDCYANFVDRMHHIRDHIFNNPRLTSDDTRPDFHLITHLYHIEMIDADTFRHAMSFTELPDRFRLPNSDSDSHSHSSRQHGYPYAAPREKGQCHDLAKEKRLERRRQKEKQTGRKR</sequence>
<comment type="caution">
    <text evidence="2">The sequence shown here is derived from an EMBL/GenBank/DDBJ whole genome shotgun (WGS) entry which is preliminary data.</text>
</comment>
<evidence type="ECO:0000313" key="2">
    <source>
        <dbReference type="EMBL" id="KAG7294337.1"/>
    </source>
</evidence>
<proteinExistence type="predicted"/>